<comment type="caution">
    <text evidence="2">The sequence shown here is derived from an EMBL/GenBank/DDBJ whole genome shotgun (WGS) entry which is preliminary data.</text>
</comment>
<evidence type="ECO:0000313" key="3">
    <source>
        <dbReference type="Proteomes" id="UP001215598"/>
    </source>
</evidence>
<keyword evidence="3" id="KW-1185">Reference proteome</keyword>
<gene>
    <name evidence="2" type="ORF">B0H16DRAFT_186138</name>
</gene>
<dbReference type="AlphaFoldDB" id="A0AAD7JTK8"/>
<feature type="domain" description="F-box" evidence="1">
    <location>
        <begin position="2"/>
        <end position="48"/>
    </location>
</feature>
<accession>A0AAD7JTK8</accession>
<dbReference type="Pfam" id="PF00646">
    <property type="entry name" value="F-box"/>
    <property type="match status" value="1"/>
</dbReference>
<dbReference type="InterPro" id="IPR001810">
    <property type="entry name" value="F-box_dom"/>
</dbReference>
<evidence type="ECO:0000313" key="2">
    <source>
        <dbReference type="EMBL" id="KAJ7771496.1"/>
    </source>
</evidence>
<dbReference type="EMBL" id="JARKIB010000015">
    <property type="protein sequence ID" value="KAJ7771496.1"/>
    <property type="molecule type" value="Genomic_DNA"/>
</dbReference>
<sequence length="500" mass="55399">MPILLLDLPSEILILIFSSLGLATLTSCLATNRCVKSIIDGSALLQYRLAAQAACVEDNPGSIQIDSAHKLEMLQRRQDRFKRLSPRTIRTIELDDINLDGCKYALSGSIFAMAELDTKVLIWLSLANPEPVFQRLEVPGYIQDLALAIPDQDLLVVVLSSKPVADQPFVSDVAVELRFYEMSTQSGHPMAREHVMHVPSSGGRCPDIFESDICGPKVALLGNYYNRATRSWMFVYDWRSGCLLKSFSDCSYSAAVLLSPDVVLVTPKYMDIIEMWTVSDDIAAGPNISLLLPPPVEGAMYEIFNIGSEPKGYGSSPSQEPFYSSFTDSNIGLEIDFLFNHDLDRDESLFLVISRRALLQLLPPVEFHGKELAWKVWGPPIAHWLDGPSSWQSICGQRCAFAGPSGIRLVDLNPHEYKKAISGPTKIQTRSEAIVSLRNENRTIGVGLFAEEVRSHLGYLVAESVQDAYEDVFVGEECIVGLKNGLAPDSKKSIDIWYFG</sequence>
<dbReference type="Proteomes" id="UP001215598">
    <property type="component" value="Unassembled WGS sequence"/>
</dbReference>
<proteinExistence type="predicted"/>
<dbReference type="InterPro" id="IPR036047">
    <property type="entry name" value="F-box-like_dom_sf"/>
</dbReference>
<dbReference type="PROSITE" id="PS50181">
    <property type="entry name" value="FBOX"/>
    <property type="match status" value="1"/>
</dbReference>
<organism evidence="2 3">
    <name type="scientific">Mycena metata</name>
    <dbReference type="NCBI Taxonomy" id="1033252"/>
    <lineage>
        <taxon>Eukaryota</taxon>
        <taxon>Fungi</taxon>
        <taxon>Dikarya</taxon>
        <taxon>Basidiomycota</taxon>
        <taxon>Agaricomycotina</taxon>
        <taxon>Agaricomycetes</taxon>
        <taxon>Agaricomycetidae</taxon>
        <taxon>Agaricales</taxon>
        <taxon>Marasmiineae</taxon>
        <taxon>Mycenaceae</taxon>
        <taxon>Mycena</taxon>
    </lineage>
</organism>
<dbReference type="SUPFAM" id="SSF81383">
    <property type="entry name" value="F-box domain"/>
    <property type="match status" value="1"/>
</dbReference>
<reference evidence="2" key="1">
    <citation type="submission" date="2023-03" db="EMBL/GenBank/DDBJ databases">
        <title>Massive genome expansion in bonnet fungi (Mycena s.s.) driven by repeated elements and novel gene families across ecological guilds.</title>
        <authorList>
            <consortium name="Lawrence Berkeley National Laboratory"/>
            <person name="Harder C.B."/>
            <person name="Miyauchi S."/>
            <person name="Viragh M."/>
            <person name="Kuo A."/>
            <person name="Thoen E."/>
            <person name="Andreopoulos B."/>
            <person name="Lu D."/>
            <person name="Skrede I."/>
            <person name="Drula E."/>
            <person name="Henrissat B."/>
            <person name="Morin E."/>
            <person name="Kohler A."/>
            <person name="Barry K."/>
            <person name="LaButti K."/>
            <person name="Morin E."/>
            <person name="Salamov A."/>
            <person name="Lipzen A."/>
            <person name="Mereny Z."/>
            <person name="Hegedus B."/>
            <person name="Baldrian P."/>
            <person name="Stursova M."/>
            <person name="Weitz H."/>
            <person name="Taylor A."/>
            <person name="Grigoriev I.V."/>
            <person name="Nagy L.G."/>
            <person name="Martin F."/>
            <person name="Kauserud H."/>
        </authorList>
    </citation>
    <scope>NUCLEOTIDE SEQUENCE</scope>
    <source>
        <strain evidence="2">CBHHK182m</strain>
    </source>
</reference>
<name>A0AAD7JTK8_9AGAR</name>
<protein>
    <recommendedName>
        <fullName evidence="1">F-box domain-containing protein</fullName>
    </recommendedName>
</protein>
<evidence type="ECO:0000259" key="1">
    <source>
        <dbReference type="PROSITE" id="PS50181"/>
    </source>
</evidence>